<dbReference type="SUPFAM" id="SSF54695">
    <property type="entry name" value="POZ domain"/>
    <property type="match status" value="1"/>
</dbReference>
<dbReference type="InterPro" id="IPR000210">
    <property type="entry name" value="BTB/POZ_dom"/>
</dbReference>
<protein>
    <recommendedName>
        <fullName evidence="3">BTB domain-containing protein</fullName>
    </recommendedName>
</protein>
<feature type="non-terminal residue" evidence="4">
    <location>
        <position position="1"/>
    </location>
</feature>
<reference evidence="4 5" key="1">
    <citation type="journal article" date="2018" name="Genomics">
        <title>Molecular footprints of inshore aquatic adaptation in Indo-Pacific humpback dolphin (Sousa chinensis).</title>
        <authorList>
            <person name="Ming Y."/>
            <person name="Jian J."/>
            <person name="Yu F."/>
            <person name="Yu X."/>
            <person name="Wang J."/>
            <person name="Liu W."/>
        </authorList>
    </citation>
    <scope>NUCLEOTIDE SEQUENCE [LARGE SCALE GENOMIC DNA]</scope>
    <source>
        <strain evidence="4">MY-2018</strain>
        <tissue evidence="4">Skin</tissue>
    </source>
</reference>
<name>A0A484GUE6_SOUCH</name>
<dbReference type="UniPathway" id="UPA00143"/>
<dbReference type="Gene3D" id="1.25.40.420">
    <property type="match status" value="1"/>
</dbReference>
<dbReference type="GO" id="GO:0016567">
    <property type="term" value="P:protein ubiquitination"/>
    <property type="evidence" value="ECO:0007669"/>
    <property type="project" value="UniProtKB-UniPathway"/>
</dbReference>
<evidence type="ECO:0000256" key="2">
    <source>
        <dbReference type="ARBA" id="ARBA00022737"/>
    </source>
</evidence>
<organism evidence="4 5">
    <name type="scientific">Sousa chinensis</name>
    <name type="common">Indo-pacific humpbacked dolphin</name>
    <name type="synonym">Steno chinensis</name>
    <dbReference type="NCBI Taxonomy" id="103600"/>
    <lineage>
        <taxon>Eukaryota</taxon>
        <taxon>Metazoa</taxon>
        <taxon>Chordata</taxon>
        <taxon>Craniata</taxon>
        <taxon>Vertebrata</taxon>
        <taxon>Euteleostomi</taxon>
        <taxon>Mammalia</taxon>
        <taxon>Eutheria</taxon>
        <taxon>Laurasiatheria</taxon>
        <taxon>Artiodactyla</taxon>
        <taxon>Whippomorpha</taxon>
        <taxon>Cetacea</taxon>
        <taxon>Odontoceti</taxon>
        <taxon>Delphinidae</taxon>
        <taxon>Sousa</taxon>
    </lineage>
</organism>
<dbReference type="Gene3D" id="3.30.710.10">
    <property type="entry name" value="Potassium Channel Kv1.1, Chain A"/>
    <property type="match status" value="1"/>
</dbReference>
<dbReference type="InterPro" id="IPR011333">
    <property type="entry name" value="SKP1/BTB/POZ_sf"/>
</dbReference>
<keyword evidence="2" id="KW-0677">Repeat</keyword>
<comment type="caution">
    <text evidence="4">The sequence shown here is derived from an EMBL/GenBank/DDBJ whole genome shotgun (WGS) entry which is preliminary data.</text>
</comment>
<evidence type="ECO:0000256" key="1">
    <source>
        <dbReference type="ARBA" id="ARBA00022441"/>
    </source>
</evidence>
<dbReference type="FunFam" id="3.30.710.10:FF:000001">
    <property type="entry name" value="Kelch-like family member 20"/>
    <property type="match status" value="1"/>
</dbReference>
<accession>A0A484GUE6</accession>
<sequence length="204" mass="22467">PAPLAVLPFSDPAHALSLLRGLSQLRAERKFLDVTLEAAGGRDFPAHRAVLAAASPYFRAMFAGQLRESRAERVRLHGVPPDMLQLLLDFSYTGRVAVSGDNAEPLLRAADLLQFPAVKEACGAFLQQQLDLTNCLDMQDFAEAFSCAGLASAAQRFILRHVGELGAEQLERLPLARLLRYLRDDGLCVPKEEAAYQLALRWVR</sequence>
<proteinExistence type="predicted"/>
<dbReference type="PROSITE" id="PS50097">
    <property type="entry name" value="BTB"/>
    <property type="match status" value="1"/>
</dbReference>
<dbReference type="Pfam" id="PF07707">
    <property type="entry name" value="BACK"/>
    <property type="match status" value="1"/>
</dbReference>
<dbReference type="InterPro" id="IPR030577">
    <property type="entry name" value="BTB/POZ_KLHL21"/>
</dbReference>
<feature type="non-terminal residue" evidence="4">
    <location>
        <position position="204"/>
    </location>
</feature>
<gene>
    <name evidence="4" type="ORF">DBR06_SOUSAS2110102</name>
</gene>
<keyword evidence="1" id="KW-0880">Kelch repeat</keyword>
<dbReference type="CDD" id="cd18250">
    <property type="entry name" value="BTB_POZ_KLHL21"/>
    <property type="match status" value="1"/>
</dbReference>
<evidence type="ECO:0000313" key="4">
    <source>
        <dbReference type="EMBL" id="TEA39345.1"/>
    </source>
</evidence>
<dbReference type="EMBL" id="QWLN02004155">
    <property type="protein sequence ID" value="TEA39345.1"/>
    <property type="molecule type" value="Genomic_DNA"/>
</dbReference>
<dbReference type="AlphaFoldDB" id="A0A484GUE6"/>
<dbReference type="PANTHER" id="PTHR24412">
    <property type="entry name" value="KELCH PROTEIN"/>
    <property type="match status" value="1"/>
</dbReference>
<keyword evidence="5" id="KW-1185">Reference proteome</keyword>
<dbReference type="PANTHER" id="PTHR24412:SF255">
    <property type="entry name" value="KELCH-LIKE PROTEIN 21"/>
    <property type="match status" value="1"/>
</dbReference>
<dbReference type="Proteomes" id="UP000295264">
    <property type="component" value="Unassembled WGS sequence"/>
</dbReference>
<evidence type="ECO:0000313" key="5">
    <source>
        <dbReference type="Proteomes" id="UP000295264"/>
    </source>
</evidence>
<dbReference type="SMART" id="SM00225">
    <property type="entry name" value="BTB"/>
    <property type="match status" value="1"/>
</dbReference>
<feature type="domain" description="BTB" evidence="3">
    <location>
        <begin position="32"/>
        <end position="100"/>
    </location>
</feature>
<dbReference type="SMART" id="SM00875">
    <property type="entry name" value="BACK"/>
    <property type="match status" value="1"/>
</dbReference>
<evidence type="ECO:0000259" key="3">
    <source>
        <dbReference type="PROSITE" id="PS50097"/>
    </source>
</evidence>
<dbReference type="InterPro" id="IPR011705">
    <property type="entry name" value="BACK"/>
</dbReference>
<dbReference type="Pfam" id="PF00651">
    <property type="entry name" value="BTB"/>
    <property type="match status" value="1"/>
</dbReference>